<evidence type="ECO:0000313" key="4">
    <source>
        <dbReference type="Proteomes" id="UP000515908"/>
    </source>
</evidence>
<dbReference type="AlphaFoldDB" id="A0A7G2CUL0"/>
<keyword evidence="2" id="KW-1133">Transmembrane helix</keyword>
<dbReference type="EMBL" id="LR877167">
    <property type="protein sequence ID" value="CAD2221952.1"/>
    <property type="molecule type" value="Genomic_DNA"/>
</dbReference>
<feature type="compositionally biased region" description="Basic and acidic residues" evidence="1">
    <location>
        <begin position="239"/>
        <end position="248"/>
    </location>
</feature>
<reference evidence="3 4" key="1">
    <citation type="submission" date="2020-08" db="EMBL/GenBank/DDBJ databases">
        <authorList>
            <person name="Newling K."/>
            <person name="Davey J."/>
            <person name="Forrester S."/>
        </authorList>
    </citation>
    <scope>NUCLEOTIDE SEQUENCE [LARGE SCALE GENOMIC DNA]</scope>
    <source>
        <strain evidence="4">Crithidia deanei Carvalho (ATCC PRA-265)</strain>
    </source>
</reference>
<feature type="region of interest" description="Disordered" evidence="1">
    <location>
        <begin position="221"/>
        <end position="248"/>
    </location>
</feature>
<evidence type="ECO:0000256" key="1">
    <source>
        <dbReference type="SAM" id="MobiDB-lite"/>
    </source>
</evidence>
<dbReference type="Gene3D" id="1.20.140.150">
    <property type="match status" value="1"/>
</dbReference>
<dbReference type="VEuPathDB" id="TriTrypDB:ADEAN_000949100"/>
<dbReference type="InterPro" id="IPR009944">
    <property type="entry name" value="Amastin"/>
</dbReference>
<evidence type="ECO:0000313" key="3">
    <source>
        <dbReference type="EMBL" id="CAD2221952.1"/>
    </source>
</evidence>
<feature type="transmembrane region" description="Helical" evidence="2">
    <location>
        <begin position="116"/>
        <end position="136"/>
    </location>
</feature>
<proteinExistence type="predicted"/>
<organism evidence="3 4">
    <name type="scientific">Angomonas deanei</name>
    <dbReference type="NCBI Taxonomy" id="59799"/>
    <lineage>
        <taxon>Eukaryota</taxon>
        <taxon>Discoba</taxon>
        <taxon>Euglenozoa</taxon>
        <taxon>Kinetoplastea</taxon>
        <taxon>Metakinetoplastina</taxon>
        <taxon>Trypanosomatida</taxon>
        <taxon>Trypanosomatidae</taxon>
        <taxon>Strigomonadinae</taxon>
        <taxon>Angomonas</taxon>
    </lineage>
</organism>
<feature type="transmembrane region" description="Helical" evidence="2">
    <location>
        <begin position="39"/>
        <end position="60"/>
    </location>
</feature>
<feature type="region of interest" description="Disordered" evidence="1">
    <location>
        <begin position="1"/>
        <end position="32"/>
    </location>
</feature>
<gene>
    <name evidence="3" type="ORF">ADEAN_000949100</name>
</gene>
<feature type="transmembrane region" description="Helical" evidence="2">
    <location>
        <begin position="148"/>
        <end position="167"/>
    </location>
</feature>
<dbReference type="PANTHER" id="PTHR33297">
    <property type="entry name" value="AMASTIN-LIKE SURFACE PROTEIN-LIKE PROTEIN-RELATED"/>
    <property type="match status" value="1"/>
</dbReference>
<sequence>MSDGSKSPKEESNQSRSANEPIEDPNSGKQESKKSMSPLIIVGAVLEFIVLVLIVVATPLDVFRVTKEIEASIGLKLCYSMWGIKQCGPHKVFRNKPLPHHGFICKEVDRLMTCAAAFAIISIFFVLLTFIFALVAGCGSMSGIVPGIFAILSAAFLCICFACQAGTRNKHCNTDMDGLVVVYAAVKDYAKYGAAFGLSVAAFGLQVIAALLILIGCCVGGSKKSDDKKSSSSSSSSEAAKDDADANE</sequence>
<dbReference type="Pfam" id="PF07344">
    <property type="entry name" value="Amastin"/>
    <property type="match status" value="1"/>
</dbReference>
<protein>
    <submittedName>
        <fullName evidence="3">Amastin surface glycoprotein, putative</fullName>
    </submittedName>
</protein>
<keyword evidence="4" id="KW-1185">Reference proteome</keyword>
<dbReference type="PANTHER" id="PTHR33297:SF4">
    <property type="entry name" value="AMASTIN"/>
    <property type="match status" value="1"/>
</dbReference>
<evidence type="ECO:0000256" key="2">
    <source>
        <dbReference type="SAM" id="Phobius"/>
    </source>
</evidence>
<feature type="compositionally biased region" description="Basic and acidic residues" evidence="1">
    <location>
        <begin position="1"/>
        <end position="13"/>
    </location>
</feature>
<dbReference type="Proteomes" id="UP000515908">
    <property type="component" value="Chromosome 23"/>
</dbReference>
<keyword evidence="2" id="KW-0472">Membrane</keyword>
<name>A0A7G2CUL0_9TRYP</name>
<accession>A0A7G2CUL0</accession>
<keyword evidence="2" id="KW-0812">Transmembrane</keyword>
<feature type="transmembrane region" description="Helical" evidence="2">
    <location>
        <begin position="196"/>
        <end position="219"/>
    </location>
</feature>